<comment type="similarity">
    <text evidence="1">Belongs to the universal ribosomal protein uL11 family.</text>
</comment>
<dbReference type="GO" id="GO:0070180">
    <property type="term" value="F:large ribosomal subunit rRNA binding"/>
    <property type="evidence" value="ECO:0007669"/>
    <property type="project" value="TreeGrafter"/>
</dbReference>
<keyword evidence="2" id="KW-0689">Ribosomal protein</keyword>
<dbReference type="PANTHER" id="PTHR11661">
    <property type="entry name" value="60S RIBOSOMAL PROTEIN L12"/>
    <property type="match status" value="1"/>
</dbReference>
<proteinExistence type="inferred from homology"/>
<dbReference type="PANTHER" id="PTHR11661:SF2">
    <property type="entry name" value="LARGE RIBOSOMAL SUBUNIT PROTEIN UL11"/>
    <property type="match status" value="1"/>
</dbReference>
<evidence type="ECO:0000313" key="5">
    <source>
        <dbReference type="EMBL" id="CAB4309720.1"/>
    </source>
</evidence>
<evidence type="ECO:0000313" key="4">
    <source>
        <dbReference type="EMBL" id="CAB4279266.1"/>
    </source>
</evidence>
<dbReference type="EMBL" id="CAEKDK010000005">
    <property type="protein sequence ID" value="CAB4279266.1"/>
    <property type="molecule type" value="Genomic_DNA"/>
</dbReference>
<protein>
    <submittedName>
        <fullName evidence="4">Uncharacterized protein</fullName>
    </submittedName>
</protein>
<organism evidence="4 6">
    <name type="scientific">Prunus armeniaca</name>
    <name type="common">Apricot</name>
    <name type="synonym">Armeniaca vulgaris</name>
    <dbReference type="NCBI Taxonomy" id="36596"/>
    <lineage>
        <taxon>Eukaryota</taxon>
        <taxon>Viridiplantae</taxon>
        <taxon>Streptophyta</taxon>
        <taxon>Embryophyta</taxon>
        <taxon>Tracheophyta</taxon>
        <taxon>Spermatophyta</taxon>
        <taxon>Magnoliopsida</taxon>
        <taxon>eudicotyledons</taxon>
        <taxon>Gunneridae</taxon>
        <taxon>Pentapetalae</taxon>
        <taxon>rosids</taxon>
        <taxon>fabids</taxon>
        <taxon>Rosales</taxon>
        <taxon>Rosaceae</taxon>
        <taxon>Amygdaloideae</taxon>
        <taxon>Amygdaleae</taxon>
        <taxon>Prunus</taxon>
    </lineage>
</organism>
<dbReference type="Proteomes" id="UP000507222">
    <property type="component" value="Unassembled WGS sequence"/>
</dbReference>
<dbReference type="InterPro" id="IPR036796">
    <property type="entry name" value="Ribosomal_uL11_N_sf"/>
</dbReference>
<reference evidence="4 6" key="2">
    <citation type="submission" date="2020-05" db="EMBL/GenBank/DDBJ databases">
        <authorList>
            <person name="Campoy J."/>
            <person name="Schneeberger K."/>
            <person name="Spophaly S."/>
        </authorList>
    </citation>
    <scope>NUCLEOTIDE SEQUENCE [LARGE SCALE GENOMIC DNA]</scope>
    <source>
        <strain evidence="4">PruArmRojPasFocal</strain>
    </source>
</reference>
<dbReference type="GO" id="GO:0006412">
    <property type="term" value="P:translation"/>
    <property type="evidence" value="ECO:0007669"/>
    <property type="project" value="InterPro"/>
</dbReference>
<evidence type="ECO:0000313" key="6">
    <source>
        <dbReference type="Proteomes" id="UP000507222"/>
    </source>
</evidence>
<reference evidence="7" key="1">
    <citation type="journal article" date="2020" name="Genome Biol.">
        <title>Gamete binning: chromosome-level and haplotype-resolved genome assembly enabled by high-throughput single-cell sequencing of gamete genomes.</title>
        <authorList>
            <person name="Campoy J.A."/>
            <person name="Sun H."/>
            <person name="Goel M."/>
            <person name="Jiao W.-B."/>
            <person name="Folz-Donahue K."/>
            <person name="Wang N."/>
            <person name="Rubio M."/>
            <person name="Liu C."/>
            <person name="Kukat C."/>
            <person name="Ruiz D."/>
            <person name="Huettel B."/>
            <person name="Schneeberger K."/>
        </authorList>
    </citation>
    <scope>NUCLEOTIDE SEQUENCE [LARGE SCALE GENOMIC DNA]</scope>
    <source>
        <strain evidence="7">cv. Rojo Pasion</strain>
    </source>
</reference>
<accession>A0A6J5URR5</accession>
<keyword evidence="3" id="KW-0687">Ribonucleoprotein</keyword>
<dbReference type="GO" id="GO:0003735">
    <property type="term" value="F:structural constituent of ribosome"/>
    <property type="evidence" value="ECO:0007669"/>
    <property type="project" value="InterPro"/>
</dbReference>
<dbReference type="InterPro" id="IPR000911">
    <property type="entry name" value="Ribosomal_uL11"/>
</dbReference>
<name>A0A6J5URR5_PRUAR</name>
<dbReference type="GO" id="GO:0022625">
    <property type="term" value="C:cytosolic large ribosomal subunit"/>
    <property type="evidence" value="ECO:0007669"/>
    <property type="project" value="TreeGrafter"/>
</dbReference>
<evidence type="ECO:0000256" key="1">
    <source>
        <dbReference type="ARBA" id="ARBA00010537"/>
    </source>
</evidence>
<keyword evidence="7" id="KW-1185">Reference proteome</keyword>
<dbReference type="EMBL" id="CAEKKB010000005">
    <property type="protein sequence ID" value="CAB4309720.1"/>
    <property type="molecule type" value="Genomic_DNA"/>
</dbReference>
<dbReference type="Gene3D" id="3.30.1550.10">
    <property type="entry name" value="Ribosomal protein L11/L12, N-terminal domain"/>
    <property type="match status" value="1"/>
</dbReference>
<dbReference type="Proteomes" id="UP000507245">
    <property type="component" value="Unassembled WGS sequence"/>
</dbReference>
<dbReference type="OrthoDB" id="1608610at2759"/>
<evidence type="ECO:0000313" key="7">
    <source>
        <dbReference type="Proteomes" id="UP000507245"/>
    </source>
</evidence>
<evidence type="ECO:0000256" key="2">
    <source>
        <dbReference type="ARBA" id="ARBA00022980"/>
    </source>
</evidence>
<evidence type="ECO:0000256" key="3">
    <source>
        <dbReference type="ARBA" id="ARBA00023274"/>
    </source>
</evidence>
<dbReference type="SUPFAM" id="SSF54747">
    <property type="entry name" value="Ribosomal L11/L12e N-terminal domain"/>
    <property type="match status" value="1"/>
</dbReference>
<gene>
    <name evidence="4" type="ORF">CURHAP_LOCUS31463</name>
    <name evidence="5" type="ORF">ORAREDHAP_LOCUS31053</name>
</gene>
<sequence length="65" mass="6992">MPPKFDSSQVVDVYICVIGDKVGVASSLAPKISLLGLSPKKIGEDMAKETTKDWNGTIKLTIQQT</sequence>
<dbReference type="AlphaFoldDB" id="A0A6J5URR5"/>